<name>A0A427AQ44_ENSVE</name>
<evidence type="ECO:0000313" key="1">
    <source>
        <dbReference type="EMBL" id="RRT78336.1"/>
    </source>
</evidence>
<organism evidence="1 2">
    <name type="scientific">Ensete ventricosum</name>
    <name type="common">Abyssinian banana</name>
    <name type="synonym">Musa ensete</name>
    <dbReference type="NCBI Taxonomy" id="4639"/>
    <lineage>
        <taxon>Eukaryota</taxon>
        <taxon>Viridiplantae</taxon>
        <taxon>Streptophyta</taxon>
        <taxon>Embryophyta</taxon>
        <taxon>Tracheophyta</taxon>
        <taxon>Spermatophyta</taxon>
        <taxon>Magnoliopsida</taxon>
        <taxon>Liliopsida</taxon>
        <taxon>Zingiberales</taxon>
        <taxon>Musaceae</taxon>
        <taxon>Ensete</taxon>
    </lineage>
</organism>
<evidence type="ECO:0000313" key="2">
    <source>
        <dbReference type="Proteomes" id="UP000287651"/>
    </source>
</evidence>
<protein>
    <submittedName>
        <fullName evidence="1">Uncharacterized protein</fullName>
    </submittedName>
</protein>
<dbReference type="AlphaFoldDB" id="A0A427AQ44"/>
<sequence>MGASFHGDDWFVVGTLFPVVGEMRLRRPLAIASMCGFGVKTQRGAFFLFVHKLRRCWPTTHGGEKVDDGHVPLGDQLPQPSDGRHPTIRHWLQDFVTATQAQAKKKKKKKMMMHKHAPNPGFPLCECVILLFNWLSSQRRLRQGHSLGVKCCLVSAPPTIKLAMRSEVLECRLHRTESPSRARKLLENIFRAESPLGARKLLKVGSGLRDL</sequence>
<gene>
    <name evidence="1" type="ORF">B296_00001273</name>
</gene>
<comment type="caution">
    <text evidence="1">The sequence shown here is derived from an EMBL/GenBank/DDBJ whole genome shotgun (WGS) entry which is preliminary data.</text>
</comment>
<proteinExistence type="predicted"/>
<reference evidence="1 2" key="1">
    <citation type="journal article" date="2014" name="Agronomy (Basel)">
        <title>A Draft Genome Sequence for Ensete ventricosum, the Drought-Tolerant Tree Against Hunger.</title>
        <authorList>
            <person name="Harrison J."/>
            <person name="Moore K.A."/>
            <person name="Paszkiewicz K."/>
            <person name="Jones T."/>
            <person name="Grant M."/>
            <person name="Ambacheew D."/>
            <person name="Muzemil S."/>
            <person name="Studholme D.J."/>
        </authorList>
    </citation>
    <scope>NUCLEOTIDE SEQUENCE [LARGE SCALE GENOMIC DNA]</scope>
</reference>
<dbReference type="EMBL" id="AMZH03001704">
    <property type="protein sequence ID" value="RRT78336.1"/>
    <property type="molecule type" value="Genomic_DNA"/>
</dbReference>
<accession>A0A427AQ44</accession>
<dbReference type="Proteomes" id="UP000287651">
    <property type="component" value="Unassembled WGS sequence"/>
</dbReference>